<evidence type="ECO:0000259" key="1">
    <source>
        <dbReference type="Pfam" id="PF01592"/>
    </source>
</evidence>
<dbReference type="Pfam" id="PF01592">
    <property type="entry name" value="NifU_N"/>
    <property type="match status" value="1"/>
</dbReference>
<proteinExistence type="predicted"/>
<sequence>MDDDLLDLYSERLMAHGRRVAADRRLAEPDVTVFRRSPLCGSTVTLDLCFEQGRITDLGYAVRACSLGQVGVSVLSELLPGRSFEEARAVTGAVRAMLAGQGPPPEGDWAELELLEPAIELRNRHGSVMLPFEAVLQGIEEAEGQ</sequence>
<comment type="caution">
    <text evidence="2">The sequence shown here is derived from an EMBL/GenBank/DDBJ whole genome shotgun (WGS) entry which is preliminary data.</text>
</comment>
<protein>
    <submittedName>
        <fullName evidence="2">Iron-sulfur cluster assembly scaffold protein</fullName>
    </submittedName>
</protein>
<dbReference type="SUPFAM" id="SSF82649">
    <property type="entry name" value="SufE/NifU"/>
    <property type="match status" value="1"/>
</dbReference>
<evidence type="ECO:0000313" key="3">
    <source>
        <dbReference type="Proteomes" id="UP001215503"/>
    </source>
</evidence>
<dbReference type="RefSeq" id="WP_275822404.1">
    <property type="nucleotide sequence ID" value="NZ_JARHUD010000005.1"/>
</dbReference>
<evidence type="ECO:0000313" key="2">
    <source>
        <dbReference type="EMBL" id="MDF2096212.1"/>
    </source>
</evidence>
<keyword evidence="3" id="KW-1185">Reference proteome</keyword>
<accession>A0ABT5YMM4</accession>
<dbReference type="Gene3D" id="3.90.1010.10">
    <property type="match status" value="1"/>
</dbReference>
<name>A0ABT5YMM4_9PROT</name>
<feature type="domain" description="NIF system FeS cluster assembly NifU N-terminal" evidence="1">
    <location>
        <begin position="31"/>
        <end position="92"/>
    </location>
</feature>
<dbReference type="InterPro" id="IPR002871">
    <property type="entry name" value="NIF_FeS_clus_asmbl_NifU_N"/>
</dbReference>
<reference evidence="2 3" key="1">
    <citation type="submission" date="2023-03" db="EMBL/GenBank/DDBJ databases">
        <title>Fodinicurvata sp. CAU 1616 isolated from sea sendiment.</title>
        <authorList>
            <person name="Kim W."/>
        </authorList>
    </citation>
    <scope>NUCLEOTIDE SEQUENCE [LARGE SCALE GENOMIC DNA]</scope>
    <source>
        <strain evidence="2 3">CAU 1616</strain>
    </source>
</reference>
<dbReference type="Proteomes" id="UP001215503">
    <property type="component" value="Unassembled WGS sequence"/>
</dbReference>
<dbReference type="EMBL" id="JARHUD010000005">
    <property type="protein sequence ID" value="MDF2096212.1"/>
    <property type="molecule type" value="Genomic_DNA"/>
</dbReference>
<gene>
    <name evidence="2" type="ORF">P2G67_09515</name>
</gene>
<organism evidence="2 3">
    <name type="scientific">Aquibaculum arenosum</name>
    <dbReference type="NCBI Taxonomy" id="3032591"/>
    <lineage>
        <taxon>Bacteria</taxon>
        <taxon>Pseudomonadati</taxon>
        <taxon>Pseudomonadota</taxon>
        <taxon>Alphaproteobacteria</taxon>
        <taxon>Rhodospirillales</taxon>
        <taxon>Rhodovibrionaceae</taxon>
        <taxon>Aquibaculum</taxon>
    </lineage>
</organism>